<dbReference type="PANTHER" id="PTHR22916:SF3">
    <property type="entry name" value="UDP-GLCNAC:BETAGAL BETA-1,3-N-ACETYLGLUCOSAMINYLTRANSFERASE-LIKE PROTEIN 1"/>
    <property type="match status" value="1"/>
</dbReference>
<dbReference type="GO" id="GO:0016758">
    <property type="term" value="F:hexosyltransferase activity"/>
    <property type="evidence" value="ECO:0007669"/>
    <property type="project" value="UniProtKB-ARBA"/>
</dbReference>
<evidence type="ECO:0000256" key="1">
    <source>
        <dbReference type="ARBA" id="ARBA00022519"/>
    </source>
</evidence>
<evidence type="ECO:0000256" key="2">
    <source>
        <dbReference type="SAM" id="Phobius"/>
    </source>
</evidence>
<keyword evidence="1" id="KW-1003">Cell membrane</keyword>
<dbReference type="Gene3D" id="3.90.550.10">
    <property type="entry name" value="Spore Coat Polysaccharide Biosynthesis Protein SpsA, Chain A"/>
    <property type="match status" value="1"/>
</dbReference>
<dbReference type="Pfam" id="PF00535">
    <property type="entry name" value="Glycos_transf_2"/>
    <property type="match status" value="1"/>
</dbReference>
<dbReference type="PANTHER" id="PTHR22916">
    <property type="entry name" value="GLYCOSYLTRANSFERASE"/>
    <property type="match status" value="1"/>
</dbReference>
<evidence type="ECO:0000313" key="4">
    <source>
        <dbReference type="EMBL" id="MBG0834409.1"/>
    </source>
</evidence>
<feature type="transmembrane region" description="Helical" evidence="2">
    <location>
        <begin position="247"/>
        <end position="266"/>
    </location>
</feature>
<comment type="caution">
    <text evidence="4">The sequence shown here is derived from an EMBL/GenBank/DDBJ whole genome shotgun (WGS) entry which is preliminary data.</text>
</comment>
<dbReference type="AlphaFoldDB" id="A0A931CZ08"/>
<keyword evidence="2" id="KW-0472">Membrane</keyword>
<keyword evidence="5" id="KW-1185">Reference proteome</keyword>
<dbReference type="Proteomes" id="UP000596932">
    <property type="component" value="Unassembled WGS sequence"/>
</dbReference>
<evidence type="ECO:0000313" key="5">
    <source>
        <dbReference type="Proteomes" id="UP000596932"/>
    </source>
</evidence>
<dbReference type="CDD" id="cd00761">
    <property type="entry name" value="Glyco_tranf_GTA_type"/>
    <property type="match status" value="1"/>
</dbReference>
<feature type="domain" description="Glycosyltransferase 2-like" evidence="3">
    <location>
        <begin position="18"/>
        <end position="143"/>
    </location>
</feature>
<name>A0A931CZ08_9PSED</name>
<keyword evidence="2" id="KW-1133">Transmembrane helix</keyword>
<keyword evidence="1" id="KW-0997">Cell inner membrane</keyword>
<dbReference type="InterPro" id="IPR029044">
    <property type="entry name" value="Nucleotide-diphossugar_trans"/>
</dbReference>
<accession>A0A931CZ08</accession>
<proteinExistence type="predicted"/>
<dbReference type="EMBL" id="JACFYX010000003">
    <property type="protein sequence ID" value="MBG0834409.1"/>
    <property type="molecule type" value="Genomic_DNA"/>
</dbReference>
<dbReference type="InterPro" id="IPR001173">
    <property type="entry name" value="Glyco_trans_2-like"/>
</dbReference>
<keyword evidence="2" id="KW-0812">Transmembrane</keyword>
<protein>
    <submittedName>
        <fullName evidence="4">Glycosyltransferase family 2 protein</fullName>
    </submittedName>
</protein>
<organism evidence="4 5">
    <name type="scientific">Pseudomonas chaetocerotis</name>
    <dbReference type="NCBI Taxonomy" id="2758695"/>
    <lineage>
        <taxon>Bacteria</taxon>
        <taxon>Pseudomonadati</taxon>
        <taxon>Pseudomonadota</taxon>
        <taxon>Gammaproteobacteria</taxon>
        <taxon>Pseudomonadales</taxon>
        <taxon>Pseudomonadaceae</taxon>
        <taxon>Pseudomonas</taxon>
    </lineage>
</organism>
<reference evidence="4" key="1">
    <citation type="submission" date="2020-07" db="EMBL/GenBank/DDBJ databases">
        <title>Pseudomonas chaetoceroseae sp. nov., a new member of the Pseudomonas oleovorans group isolated from a culture of Chaetoceros calcitrans.</title>
        <authorList>
            <person name="Girard L."/>
            <person name="Lood C."/>
            <person name="De Mot R."/>
            <person name="Baudart J."/>
        </authorList>
    </citation>
    <scope>NUCLEOTIDE SEQUENCE</scope>
    <source>
        <strain evidence="4">536</strain>
    </source>
</reference>
<sequence>MMPNDSSDKSQRSMASVSVIIPCFRCATTISRAVNSVVCQSLLPLEIILVDDYSQDDTLKVLYSLQARLGADWIKVCALPENAGPGTARNEGWKLAQGRYVAFLDSDDRWHPQKIELQYNWMEHHPNVALIGHLMAVDDGGDDPLLENSTVLPVQISCRKLLASNRFSTPTVMLRSDIAQRFAYGERYCEDYRLWLHVCFFSGECYLFERVLAYMYKAPYGAAGLSGRLWEMEKGEVASYWSIYRGGGINILSMGFWVGLSIVKFIRRVFLVRFRRRAQ</sequence>
<dbReference type="SUPFAM" id="SSF53448">
    <property type="entry name" value="Nucleotide-diphospho-sugar transferases"/>
    <property type="match status" value="1"/>
</dbReference>
<evidence type="ECO:0000259" key="3">
    <source>
        <dbReference type="Pfam" id="PF00535"/>
    </source>
</evidence>
<gene>
    <name evidence="4" type="ORF">H3221_04685</name>
</gene>
<dbReference type="RefSeq" id="WP_196474066.1">
    <property type="nucleotide sequence ID" value="NZ_JACFYX020000004.1"/>
</dbReference>